<organism evidence="2 3">
    <name type="scientific">Shigella dysenteriae WRSd3</name>
    <dbReference type="NCBI Taxonomy" id="1401327"/>
    <lineage>
        <taxon>Bacteria</taxon>
        <taxon>Pseudomonadati</taxon>
        <taxon>Pseudomonadota</taxon>
        <taxon>Gammaproteobacteria</taxon>
        <taxon>Enterobacterales</taxon>
        <taxon>Enterobacteriaceae</taxon>
        <taxon>Shigella</taxon>
    </lineage>
</organism>
<evidence type="ECO:0000256" key="1">
    <source>
        <dbReference type="SAM" id="SignalP"/>
    </source>
</evidence>
<dbReference type="AlphaFoldDB" id="A0A090NWA5"/>
<reference evidence="2 3" key="1">
    <citation type="submission" date="2013-10" db="EMBL/GenBank/DDBJ databases">
        <title>Draft genomes and the virulence plasmids of Sd1617 vaccine constructs: WRSd3 and WRSd5.</title>
        <authorList>
            <person name="Aksomboon Vongsawan A."/>
            <person name="Venkatesan M.M."/>
            <person name="Vaisvil B."/>
            <person name="Emel G."/>
            <person name="Kepatral V."/>
            <person name="Sethabutr O."/>
            <person name="Serichantalergs O."/>
            <person name="Mason C."/>
        </authorList>
    </citation>
    <scope>NUCLEOTIDE SEQUENCE [LARGE SCALE GENOMIC DNA]</scope>
    <source>
        <strain evidence="2 3">WRSd3</strain>
    </source>
</reference>
<dbReference type="InterPro" id="IPR009420">
    <property type="entry name" value="FlhE"/>
</dbReference>
<evidence type="ECO:0000313" key="2">
    <source>
        <dbReference type="EMBL" id="ESU77423.1"/>
    </source>
</evidence>
<feature type="chain" id="PRO_5001860620" evidence="1">
    <location>
        <begin position="18"/>
        <end position="131"/>
    </location>
</feature>
<protein>
    <submittedName>
        <fullName evidence="2">Flagellar biosynthetic protein flhE</fullName>
    </submittedName>
</protein>
<sequence length="131" mass="14223">MMRTLLAILLFPLLVQAAGEGMWQASSVGITLNHRGESMSSAPLSTRQPASGLMTLVAWRYQLIGPTPAGLRVRLCSQSRCVELEGQSGTTVAFSGIAAVEPLRFIWEVPSGGRLIPSLKVQRNEVIVNYR</sequence>
<evidence type="ECO:0000313" key="3">
    <source>
        <dbReference type="Proteomes" id="UP000017944"/>
    </source>
</evidence>
<keyword evidence="2" id="KW-0969">Cilium</keyword>
<dbReference type="Pfam" id="PF06366">
    <property type="entry name" value="FlhE"/>
    <property type="match status" value="1"/>
</dbReference>
<keyword evidence="1" id="KW-0732">Signal</keyword>
<comment type="caution">
    <text evidence="2">The sequence shown here is derived from an EMBL/GenBank/DDBJ whole genome shotgun (WGS) entry which is preliminary data.</text>
</comment>
<dbReference type="EMBL" id="AXUT01000373">
    <property type="protein sequence ID" value="ESU77423.1"/>
    <property type="molecule type" value="Genomic_DNA"/>
</dbReference>
<dbReference type="PATRIC" id="fig|1401327.3.peg.3409"/>
<keyword evidence="2" id="KW-0966">Cell projection</keyword>
<accession>A0A090NWA5</accession>
<name>A0A090NWA5_SHIDY</name>
<proteinExistence type="predicted"/>
<feature type="signal peptide" evidence="1">
    <location>
        <begin position="1"/>
        <end position="17"/>
    </location>
</feature>
<dbReference type="Proteomes" id="UP000017944">
    <property type="component" value="Unassembled WGS sequence"/>
</dbReference>
<keyword evidence="2" id="KW-0282">Flagellum</keyword>
<gene>
    <name evidence="2" type="ORF">WRSd3_03684</name>
</gene>